<dbReference type="PANTHER" id="PTHR43179:SF12">
    <property type="entry name" value="GALACTOFURANOSYLTRANSFERASE GLFT2"/>
    <property type="match status" value="1"/>
</dbReference>
<keyword evidence="4 6" id="KW-0808">Transferase</keyword>
<dbReference type="InterPro" id="IPR001173">
    <property type="entry name" value="Glyco_trans_2-like"/>
</dbReference>
<dbReference type="InterPro" id="IPR029063">
    <property type="entry name" value="SAM-dependent_MTases_sf"/>
</dbReference>
<organism evidence="6 7">
    <name type="scientific">Caproicibacter fermentans</name>
    <dbReference type="NCBI Taxonomy" id="2576756"/>
    <lineage>
        <taxon>Bacteria</taxon>
        <taxon>Bacillati</taxon>
        <taxon>Bacillota</taxon>
        <taxon>Clostridia</taxon>
        <taxon>Eubacteriales</taxon>
        <taxon>Acutalibacteraceae</taxon>
        <taxon>Caproicibacter</taxon>
    </lineage>
</organism>
<evidence type="ECO:0000256" key="4">
    <source>
        <dbReference type="ARBA" id="ARBA00022679"/>
    </source>
</evidence>
<comment type="similarity">
    <text evidence="2">Belongs to the glycosyltransferase 2 family.</text>
</comment>
<proteinExistence type="inferred from homology"/>
<protein>
    <submittedName>
        <fullName evidence="6">Glycosyltransferase family 2 protein</fullName>
    </submittedName>
</protein>
<evidence type="ECO:0000313" key="7">
    <source>
        <dbReference type="Proteomes" id="UP000515909"/>
    </source>
</evidence>
<feature type="domain" description="Glycosyltransferase 2-like" evidence="5">
    <location>
        <begin position="10"/>
        <end position="143"/>
    </location>
</feature>
<dbReference type="GO" id="GO:0016757">
    <property type="term" value="F:glycosyltransferase activity"/>
    <property type="evidence" value="ECO:0007669"/>
    <property type="project" value="UniProtKB-KW"/>
</dbReference>
<evidence type="ECO:0000256" key="1">
    <source>
        <dbReference type="ARBA" id="ARBA00004776"/>
    </source>
</evidence>
<dbReference type="KEGG" id="cfem:HCR03_07265"/>
<dbReference type="PANTHER" id="PTHR43179">
    <property type="entry name" value="RHAMNOSYLTRANSFERASE WBBL"/>
    <property type="match status" value="1"/>
</dbReference>
<dbReference type="SUPFAM" id="SSF53335">
    <property type="entry name" value="S-adenosyl-L-methionine-dependent methyltransferases"/>
    <property type="match status" value="1"/>
</dbReference>
<sequence>MSEHKKPTVSVVLLAYNHLDYTKLCVENLYRYTTDVDYELITVNNGSSDGTEEFFNSLPNEKKVSFPKNVGVDRAINSGFRLAEGKYTMNLSNDIVPTSRWLKNLVACMESDPKIGMAVPVCNYSSNRQQITLPYRSMEEMQNVADQYNHSNSRFWEDRLRLVTYTCLFRTDTIQKIGGFDEDFNPGSYDDDAISFRIRRLGYRLVLAADTYVHHFGSVTFNNEYFEDNLAVRNRSLFHQKFGVDSWVASEIDDTLVALADCRKTDPVRILGIGSSCGASLLQIKNKYRRWGNSEVRLFYLTTAQETLADLATICEPCVFGSPDDVGRFFSGGGFDLIVVEYDTGALAYPEGFFQQLISMVTENGRILTTVTPETRPRIEAAFKEKGFSACKNINFYFSFGKTPESKPLL</sequence>
<dbReference type="Proteomes" id="UP000515909">
    <property type="component" value="Chromosome"/>
</dbReference>
<dbReference type="InterPro" id="IPR029044">
    <property type="entry name" value="Nucleotide-diphossugar_trans"/>
</dbReference>
<dbReference type="RefSeq" id="WP_187037379.1">
    <property type="nucleotide sequence ID" value="NZ_CP060286.1"/>
</dbReference>
<evidence type="ECO:0000259" key="5">
    <source>
        <dbReference type="Pfam" id="PF00535"/>
    </source>
</evidence>
<dbReference type="EMBL" id="CP060286">
    <property type="protein sequence ID" value="QNK42021.1"/>
    <property type="molecule type" value="Genomic_DNA"/>
</dbReference>
<evidence type="ECO:0000256" key="2">
    <source>
        <dbReference type="ARBA" id="ARBA00006739"/>
    </source>
</evidence>
<dbReference type="Pfam" id="PF00535">
    <property type="entry name" value="Glycos_transf_2"/>
    <property type="match status" value="1"/>
</dbReference>
<gene>
    <name evidence="6" type="ORF">HCR03_07265</name>
</gene>
<evidence type="ECO:0000313" key="6">
    <source>
        <dbReference type="EMBL" id="QNK42021.1"/>
    </source>
</evidence>
<evidence type="ECO:0000256" key="3">
    <source>
        <dbReference type="ARBA" id="ARBA00022676"/>
    </source>
</evidence>
<dbReference type="Gene3D" id="3.90.550.10">
    <property type="entry name" value="Spore Coat Polysaccharide Biosynthesis Protein SpsA, Chain A"/>
    <property type="match status" value="1"/>
</dbReference>
<accession>A0A7G8TEI0</accession>
<keyword evidence="3" id="KW-0328">Glycosyltransferase</keyword>
<name>A0A7G8TEI0_9FIRM</name>
<comment type="pathway">
    <text evidence="1">Cell wall biogenesis; cell wall polysaccharide biosynthesis.</text>
</comment>
<reference evidence="6 7" key="1">
    <citation type="submission" date="2020-08" db="EMBL/GenBank/DDBJ databases">
        <title>The isolate Caproiciproducens sp. 7D4C2 produces n-caproate at mildly acidic conditions from hexoses: genome and rBOX comparison with related strains and chain-elongating bacteria.</title>
        <authorList>
            <person name="Esquivel-Elizondo S."/>
            <person name="Bagci C."/>
            <person name="Temovska M."/>
            <person name="Jeon B.S."/>
            <person name="Bessarab I."/>
            <person name="Williams R.B.H."/>
            <person name="Huson D.H."/>
            <person name="Angenent L.T."/>
        </authorList>
    </citation>
    <scope>NUCLEOTIDE SEQUENCE [LARGE SCALE GENOMIC DNA]</scope>
    <source>
        <strain evidence="6 7">7D4C2</strain>
    </source>
</reference>
<dbReference type="AlphaFoldDB" id="A0A7G8TEI0"/>
<dbReference type="SUPFAM" id="SSF53448">
    <property type="entry name" value="Nucleotide-diphospho-sugar transferases"/>
    <property type="match status" value="1"/>
</dbReference>